<gene>
    <name evidence="2" type="ORF">GCM10009533_61470</name>
</gene>
<dbReference type="Pfam" id="PF11239">
    <property type="entry name" value="DUF3040"/>
    <property type="match status" value="1"/>
</dbReference>
<dbReference type="InterPro" id="IPR021401">
    <property type="entry name" value="DUF3040"/>
</dbReference>
<dbReference type="EMBL" id="BAAAGS010000066">
    <property type="protein sequence ID" value="GAA0555301.1"/>
    <property type="molecule type" value="Genomic_DNA"/>
</dbReference>
<keyword evidence="1" id="KW-0812">Transmembrane</keyword>
<keyword evidence="1" id="KW-1133">Transmembrane helix</keyword>
<dbReference type="Proteomes" id="UP001500729">
    <property type="component" value="Unassembled WGS sequence"/>
</dbReference>
<protein>
    <recommendedName>
        <fullName evidence="4">DUF3040 family protein</fullName>
    </recommendedName>
</protein>
<comment type="caution">
    <text evidence="2">The sequence shown here is derived from an EMBL/GenBank/DDBJ whole genome shotgun (WGS) entry which is preliminary data.</text>
</comment>
<accession>A0ABP3P0J9</accession>
<evidence type="ECO:0000256" key="1">
    <source>
        <dbReference type="SAM" id="Phobius"/>
    </source>
</evidence>
<reference evidence="3" key="1">
    <citation type="journal article" date="2019" name="Int. J. Syst. Evol. Microbiol.">
        <title>The Global Catalogue of Microorganisms (GCM) 10K type strain sequencing project: providing services to taxonomists for standard genome sequencing and annotation.</title>
        <authorList>
            <consortium name="The Broad Institute Genomics Platform"/>
            <consortium name="The Broad Institute Genome Sequencing Center for Infectious Disease"/>
            <person name="Wu L."/>
            <person name="Ma J."/>
        </authorList>
    </citation>
    <scope>NUCLEOTIDE SEQUENCE [LARGE SCALE GENOMIC DNA]</scope>
    <source>
        <strain evidence="3">JCM 10303</strain>
    </source>
</reference>
<evidence type="ECO:0008006" key="4">
    <source>
        <dbReference type="Google" id="ProtNLM"/>
    </source>
</evidence>
<name>A0ABP3P0J9_SACER</name>
<keyword evidence="1" id="KW-0472">Membrane</keyword>
<sequence length="98" mass="10988">MLSWYERRRLREIEYWFEANDPGLAAYVGTAPARWPPDRWPFLTTAAIVTGVALFVLGVVLSAPVLIFTGVTLGIGGLSWRYGSRGDQGSPHEHPQMW</sequence>
<keyword evidence="3" id="KW-1185">Reference proteome</keyword>
<organism evidence="2 3">
    <name type="scientific">Saccharopolyspora erythraea</name>
    <name type="common">Streptomyces erythraeus</name>
    <dbReference type="NCBI Taxonomy" id="1836"/>
    <lineage>
        <taxon>Bacteria</taxon>
        <taxon>Bacillati</taxon>
        <taxon>Actinomycetota</taxon>
        <taxon>Actinomycetes</taxon>
        <taxon>Pseudonocardiales</taxon>
        <taxon>Pseudonocardiaceae</taxon>
        <taxon>Saccharopolyspora</taxon>
    </lineage>
</organism>
<evidence type="ECO:0000313" key="2">
    <source>
        <dbReference type="EMBL" id="GAA0555301.1"/>
    </source>
</evidence>
<dbReference type="RefSeq" id="WP_009947242.1">
    <property type="nucleotide sequence ID" value="NZ_BAAAGS010000066.1"/>
</dbReference>
<proteinExistence type="predicted"/>
<evidence type="ECO:0000313" key="3">
    <source>
        <dbReference type="Proteomes" id="UP001500729"/>
    </source>
</evidence>
<feature type="transmembrane region" description="Helical" evidence="1">
    <location>
        <begin position="42"/>
        <end position="75"/>
    </location>
</feature>